<evidence type="ECO:0000256" key="3">
    <source>
        <dbReference type="ARBA" id="ARBA00023044"/>
    </source>
</evidence>
<evidence type="ECO:0000313" key="10">
    <source>
        <dbReference type="EMBL" id="KOY80416.1"/>
    </source>
</evidence>
<keyword evidence="2" id="KW-0964">Secreted</keyword>
<dbReference type="RefSeq" id="WP_053996917.1">
    <property type="nucleotide sequence ID" value="NZ_CP065643.1"/>
</dbReference>
<organism evidence="10 11">
    <name type="scientific">Lysinibacillus macroides</name>
    <dbReference type="NCBI Taxonomy" id="33935"/>
    <lineage>
        <taxon>Bacteria</taxon>
        <taxon>Bacillati</taxon>
        <taxon>Bacillota</taxon>
        <taxon>Bacilli</taxon>
        <taxon>Bacillales</taxon>
        <taxon>Bacillaceae</taxon>
        <taxon>Lysinibacillus</taxon>
    </lineage>
</organism>
<dbReference type="GO" id="GO:0005186">
    <property type="term" value="F:pheromone activity"/>
    <property type="evidence" value="ECO:0007669"/>
    <property type="project" value="UniProtKB-KW"/>
</dbReference>
<evidence type="ECO:0000256" key="7">
    <source>
        <dbReference type="ARBA" id="ARBA00029483"/>
    </source>
</evidence>
<comment type="subcellular location">
    <subcellularLocation>
        <location evidence="1">Secreted</location>
    </subcellularLocation>
</comment>
<dbReference type="GO" id="GO:0005576">
    <property type="term" value="C:extracellular region"/>
    <property type="evidence" value="ECO:0007669"/>
    <property type="project" value="UniProtKB-SubCell"/>
</dbReference>
<dbReference type="GO" id="GO:0030420">
    <property type="term" value="P:establishment of competence for transformation"/>
    <property type="evidence" value="ECO:0007669"/>
    <property type="project" value="UniProtKB-KW"/>
</dbReference>
<keyword evidence="5" id="KW-0449">Lipoprotein</keyword>
<evidence type="ECO:0000256" key="9">
    <source>
        <dbReference type="ARBA" id="ARBA00030321"/>
    </source>
</evidence>
<evidence type="ECO:0000256" key="1">
    <source>
        <dbReference type="ARBA" id="ARBA00004613"/>
    </source>
</evidence>
<dbReference type="AlphaFoldDB" id="A0A0M9DHB4"/>
<keyword evidence="11" id="KW-1185">Reference proteome</keyword>
<dbReference type="InterPro" id="IPR009233">
    <property type="entry name" value="Competence_ComX_Bacillus"/>
</dbReference>
<evidence type="ECO:0000256" key="5">
    <source>
        <dbReference type="ARBA" id="ARBA00023288"/>
    </source>
</evidence>
<evidence type="ECO:0000313" key="11">
    <source>
        <dbReference type="Proteomes" id="UP000037977"/>
    </source>
</evidence>
<name>A0A0M9DHB4_9BACI</name>
<dbReference type="OrthoDB" id="2738762at2"/>
<reference evidence="10 11" key="1">
    <citation type="submission" date="2015-07" db="EMBL/GenBank/DDBJ databases">
        <title>Genome sequencing project for genomic taxonomy and phylogenomics of Bacillus-like bacteria.</title>
        <authorList>
            <person name="Liu B."/>
            <person name="Wang J."/>
            <person name="Zhu Y."/>
            <person name="Liu G."/>
            <person name="Chen Q."/>
            <person name="Chen Z."/>
            <person name="Che J."/>
            <person name="Ge C."/>
            <person name="Shi H."/>
            <person name="Pan Z."/>
            <person name="Liu X."/>
        </authorList>
    </citation>
    <scope>NUCLEOTIDE SEQUENCE [LARGE SCALE GENOMIC DNA]</scope>
    <source>
        <strain evidence="10 11">DSM 54</strain>
    </source>
</reference>
<proteinExistence type="predicted"/>
<dbReference type="Proteomes" id="UP000037977">
    <property type="component" value="Unassembled WGS sequence"/>
</dbReference>
<comment type="subunit">
    <text evidence="7">Interacts directly with the sensor histidine kinase ComP and stimulates its activity.</text>
</comment>
<comment type="caution">
    <text evidence="10">The sequence shown here is derived from an EMBL/GenBank/DDBJ whole genome shotgun (WGS) entry which is preliminary data.</text>
</comment>
<dbReference type="Pfam" id="PF05952">
    <property type="entry name" value="ComX"/>
    <property type="match status" value="1"/>
</dbReference>
<dbReference type="PATRIC" id="fig|33935.3.peg.4552"/>
<dbReference type="STRING" id="33935.ADM90_21525"/>
<protein>
    <recommendedName>
        <fullName evidence="8">ComX pheromone</fullName>
    </recommendedName>
    <alternativeName>
        <fullName evidence="9">Competence pheromone</fullName>
    </alternativeName>
</protein>
<keyword evidence="3" id="KW-0588">Pheromone</keyword>
<evidence type="ECO:0000256" key="8">
    <source>
        <dbReference type="ARBA" id="ARBA00029545"/>
    </source>
</evidence>
<accession>A0A0M9DHB4</accession>
<evidence type="ECO:0000256" key="4">
    <source>
        <dbReference type="ARBA" id="ARBA00023287"/>
    </source>
</evidence>
<keyword evidence="6" id="KW-0636">Prenylation</keyword>
<sequence>MNVIQYLEQNSSLVTLLKEQNKASLIGISSIEQQAILEAFNGELNTESQIWN</sequence>
<gene>
    <name evidence="10" type="ORF">ADM90_21525</name>
</gene>
<evidence type="ECO:0000256" key="2">
    <source>
        <dbReference type="ARBA" id="ARBA00022525"/>
    </source>
</evidence>
<keyword evidence="4" id="KW-0178">Competence</keyword>
<evidence type="ECO:0000256" key="6">
    <source>
        <dbReference type="ARBA" id="ARBA00023289"/>
    </source>
</evidence>
<dbReference type="EMBL" id="LGCI01000011">
    <property type="protein sequence ID" value="KOY80416.1"/>
    <property type="molecule type" value="Genomic_DNA"/>
</dbReference>